<evidence type="ECO:0000256" key="7">
    <source>
        <dbReference type="SAM" id="MobiDB-lite"/>
    </source>
</evidence>
<dbReference type="eggNOG" id="COG0463">
    <property type="taxonomic scope" value="Bacteria"/>
</dbReference>
<feature type="transmembrane region" description="Helical" evidence="8">
    <location>
        <begin position="269"/>
        <end position="294"/>
    </location>
</feature>
<dbReference type="InterPro" id="IPR050256">
    <property type="entry name" value="Glycosyltransferase_2"/>
</dbReference>
<dbReference type="GO" id="GO:0016757">
    <property type="term" value="F:glycosyltransferase activity"/>
    <property type="evidence" value="ECO:0007669"/>
    <property type="project" value="UniProtKB-KW"/>
</dbReference>
<dbReference type="SUPFAM" id="SSF53448">
    <property type="entry name" value="Nucleotide-diphospho-sugar transferases"/>
    <property type="match status" value="1"/>
</dbReference>
<feature type="compositionally biased region" description="Basic residues" evidence="7">
    <location>
        <begin position="345"/>
        <end position="355"/>
    </location>
</feature>
<protein>
    <recommendedName>
        <fullName evidence="9">Glycosyltransferase 2-like domain-containing protein</fullName>
    </recommendedName>
</protein>
<dbReference type="HOGENOM" id="CLU_033536_0_1_9"/>
<dbReference type="PANTHER" id="PTHR48090">
    <property type="entry name" value="UNDECAPRENYL-PHOSPHATE 4-DEOXY-4-FORMAMIDO-L-ARABINOSE TRANSFERASE-RELATED"/>
    <property type="match status" value="1"/>
</dbReference>
<gene>
    <name evidence="10" type="ORF">C823_02944</name>
</gene>
<dbReference type="PATRIC" id="fig|1235802.3.peg.3110"/>
<evidence type="ECO:0000256" key="4">
    <source>
        <dbReference type="ARBA" id="ARBA00022692"/>
    </source>
</evidence>
<evidence type="ECO:0000256" key="2">
    <source>
        <dbReference type="ARBA" id="ARBA00022676"/>
    </source>
</evidence>
<evidence type="ECO:0000256" key="3">
    <source>
        <dbReference type="ARBA" id="ARBA00022679"/>
    </source>
</evidence>
<dbReference type="GO" id="GO:0005886">
    <property type="term" value="C:plasma membrane"/>
    <property type="evidence" value="ECO:0007669"/>
    <property type="project" value="TreeGrafter"/>
</dbReference>
<proteinExistence type="predicted"/>
<feature type="region of interest" description="Disordered" evidence="7">
    <location>
        <begin position="319"/>
        <end position="355"/>
    </location>
</feature>
<keyword evidence="3" id="KW-0808">Transferase</keyword>
<dbReference type="AlphaFoldDB" id="N2AKY5"/>
<evidence type="ECO:0000256" key="1">
    <source>
        <dbReference type="ARBA" id="ARBA00004141"/>
    </source>
</evidence>
<evidence type="ECO:0000256" key="6">
    <source>
        <dbReference type="ARBA" id="ARBA00023136"/>
    </source>
</evidence>
<dbReference type="InterPro" id="IPR001173">
    <property type="entry name" value="Glyco_trans_2-like"/>
</dbReference>
<organism evidence="10 11">
    <name type="scientific">Eubacterium plexicaudatum ASF492</name>
    <dbReference type="NCBI Taxonomy" id="1235802"/>
    <lineage>
        <taxon>Bacteria</taxon>
        <taxon>Bacillati</taxon>
        <taxon>Bacillota</taxon>
        <taxon>Clostridia</taxon>
        <taxon>Eubacteriales</taxon>
        <taxon>Eubacteriaceae</taxon>
        <taxon>Eubacterium</taxon>
    </lineage>
</organism>
<feature type="domain" description="Glycosyltransferase 2-like" evidence="9">
    <location>
        <begin position="7"/>
        <end position="175"/>
    </location>
</feature>
<dbReference type="PANTHER" id="PTHR48090:SF1">
    <property type="entry name" value="PROPHAGE BACTOPRENOL GLUCOSYL TRANSFERASE HOMOLOG"/>
    <property type="match status" value="1"/>
</dbReference>
<dbReference type="STRING" id="1235802.C823_02944"/>
<dbReference type="EMBL" id="AQFT01000091">
    <property type="protein sequence ID" value="EMZ25054.1"/>
    <property type="molecule type" value="Genomic_DNA"/>
</dbReference>
<sequence length="355" mass="39915">METRLYLIIPCYNEEHVLPVTSGQFLDKLLELIRLEKVSENSKILFVDDGSSDHTWEIIKKLGASEKHFAGIRQSRNRGHQNAVLAGLMEAKEYADITISIDCDGQDDIGAIEKMVDAYYDGNEIVYGVRSRRDTDTFFKRMTAESFYKLLHVLGAEVVFNHADYRLISAKVLKEFANFKEVNLFLRGLIPLLGFPSTSVYYERHERAAGKSHYPFRKMLALAFDGITSLSIKPIHMITGAGVLIALLSFCAVIWSVVRYYSGGTVAGWTSMTSIICLIGGLQLICLGVLGEYIGKIYLEVKARPRYIISERMNVSEQVKDNETTTGVESRKNMGGGKNQQSYAGKHRKKDDKTI</sequence>
<dbReference type="Gene3D" id="3.90.550.10">
    <property type="entry name" value="Spore Coat Polysaccharide Biosynthesis Protein SpsA, Chain A"/>
    <property type="match status" value="1"/>
</dbReference>
<keyword evidence="11" id="KW-1185">Reference proteome</keyword>
<keyword evidence="4 8" id="KW-0812">Transmembrane</keyword>
<evidence type="ECO:0000259" key="9">
    <source>
        <dbReference type="Pfam" id="PF00535"/>
    </source>
</evidence>
<comment type="caution">
    <text evidence="10">The sequence shown here is derived from an EMBL/GenBank/DDBJ whole genome shotgun (WGS) entry which is preliminary data.</text>
</comment>
<evidence type="ECO:0000256" key="5">
    <source>
        <dbReference type="ARBA" id="ARBA00022989"/>
    </source>
</evidence>
<dbReference type="InterPro" id="IPR029044">
    <property type="entry name" value="Nucleotide-diphossugar_trans"/>
</dbReference>
<evidence type="ECO:0000313" key="11">
    <source>
        <dbReference type="Proteomes" id="UP000012589"/>
    </source>
</evidence>
<evidence type="ECO:0000313" key="10">
    <source>
        <dbReference type="EMBL" id="EMZ25054.1"/>
    </source>
</evidence>
<keyword evidence="5 8" id="KW-1133">Transmembrane helix</keyword>
<dbReference type="Proteomes" id="UP000012589">
    <property type="component" value="Unassembled WGS sequence"/>
</dbReference>
<comment type="subcellular location">
    <subcellularLocation>
        <location evidence="1">Membrane</location>
        <topology evidence="1">Multi-pass membrane protein</topology>
    </subcellularLocation>
</comment>
<dbReference type="OrthoDB" id="9807778at2"/>
<dbReference type="Pfam" id="PF00535">
    <property type="entry name" value="Glycos_transf_2"/>
    <property type="match status" value="1"/>
</dbReference>
<feature type="transmembrane region" description="Helical" evidence="8">
    <location>
        <begin position="237"/>
        <end position="257"/>
    </location>
</feature>
<name>N2AKY5_9FIRM</name>
<reference evidence="10 11" key="1">
    <citation type="journal article" date="2014" name="Genome Announc.">
        <title>Draft genome sequences of the altered schaedler flora, a defined bacterial community from gnotobiotic mice.</title>
        <authorList>
            <person name="Wannemuehler M.J."/>
            <person name="Overstreet A.M."/>
            <person name="Ward D.V."/>
            <person name="Phillips G.J."/>
        </authorList>
    </citation>
    <scope>NUCLEOTIDE SEQUENCE [LARGE SCALE GENOMIC DNA]</scope>
    <source>
        <strain evidence="10 11">ASF492</strain>
    </source>
</reference>
<keyword evidence="2" id="KW-0328">Glycosyltransferase</keyword>
<dbReference type="CDD" id="cd04187">
    <property type="entry name" value="DPM1_like_bac"/>
    <property type="match status" value="1"/>
</dbReference>
<keyword evidence="6 8" id="KW-0472">Membrane</keyword>
<evidence type="ECO:0000256" key="8">
    <source>
        <dbReference type="SAM" id="Phobius"/>
    </source>
</evidence>
<accession>N2AKY5</accession>